<dbReference type="AlphaFoldDB" id="A0A5S4YP67"/>
<organism evidence="1 2">
    <name type="scientific">Bradyrhizobium hipponense</name>
    <dbReference type="NCBI Taxonomy" id="2605638"/>
    <lineage>
        <taxon>Bacteria</taxon>
        <taxon>Pseudomonadati</taxon>
        <taxon>Pseudomonadota</taxon>
        <taxon>Alphaproteobacteria</taxon>
        <taxon>Hyphomicrobiales</taxon>
        <taxon>Nitrobacteraceae</taxon>
        <taxon>Bradyrhizobium</taxon>
    </lineage>
</organism>
<reference evidence="1 2" key="1">
    <citation type="submission" date="2019-08" db="EMBL/GenBank/DDBJ databases">
        <title>Bradyrhizobium hipponensis sp. nov., a rhizobium isolated from a Lupinus angustifolius root nodule in Tunisia.</title>
        <authorList>
            <person name="Off K."/>
            <person name="Rejili M."/>
            <person name="Mars M."/>
            <person name="Brachmann A."/>
            <person name="Marin M."/>
        </authorList>
    </citation>
    <scope>NUCLEOTIDE SEQUENCE [LARGE SCALE GENOMIC DNA]</scope>
    <source>
        <strain evidence="2">aSej3</strain>
    </source>
</reference>
<name>A0A5S4YP67_9BRAD</name>
<keyword evidence="2" id="KW-1185">Reference proteome</keyword>
<protein>
    <submittedName>
        <fullName evidence="1">Uncharacterized protein</fullName>
    </submittedName>
</protein>
<dbReference type="RefSeq" id="WP_148740388.1">
    <property type="nucleotide sequence ID" value="NZ_VSTH01000051.1"/>
</dbReference>
<dbReference type="PROSITE" id="PS51257">
    <property type="entry name" value="PROKAR_LIPOPROTEIN"/>
    <property type="match status" value="1"/>
</dbReference>
<gene>
    <name evidence="1" type="ORF">FXV83_16090</name>
</gene>
<comment type="caution">
    <text evidence="1">The sequence shown here is derived from an EMBL/GenBank/DDBJ whole genome shotgun (WGS) entry which is preliminary data.</text>
</comment>
<accession>A0A5S4YP67</accession>
<evidence type="ECO:0000313" key="2">
    <source>
        <dbReference type="Proteomes" id="UP000324797"/>
    </source>
</evidence>
<dbReference type="Proteomes" id="UP000324797">
    <property type="component" value="Unassembled WGS sequence"/>
</dbReference>
<dbReference type="EMBL" id="VSTH01000051">
    <property type="protein sequence ID" value="TYO65454.1"/>
    <property type="molecule type" value="Genomic_DNA"/>
</dbReference>
<proteinExistence type="predicted"/>
<evidence type="ECO:0000313" key="1">
    <source>
        <dbReference type="EMBL" id="TYO65454.1"/>
    </source>
</evidence>
<sequence length="97" mass="10378">MKRAVILIALLLAGCEEGGSDMPLPRKVCTQVTNRYSCGRSGVCEECGNWEVGCPKPLKLVQVPTGSYDKGEPKLACRLEGNNGLHETAIPEAPPPQ</sequence>